<evidence type="ECO:0000313" key="2">
    <source>
        <dbReference type="EMBL" id="KAK7536846.1"/>
    </source>
</evidence>
<evidence type="ECO:0000313" key="3">
    <source>
        <dbReference type="Proteomes" id="UP001360953"/>
    </source>
</evidence>
<feature type="compositionally biased region" description="Acidic residues" evidence="1">
    <location>
        <begin position="183"/>
        <end position="201"/>
    </location>
</feature>
<gene>
    <name evidence="2" type="ORF">J3D65DRAFT_623582</name>
</gene>
<comment type="caution">
    <text evidence="2">The sequence shown here is derived from an EMBL/GenBank/DDBJ whole genome shotgun (WGS) entry which is preliminary data.</text>
</comment>
<feature type="compositionally biased region" description="Basic residues" evidence="1">
    <location>
        <begin position="225"/>
        <end position="236"/>
    </location>
</feature>
<accession>A0ABR1LNU4</accession>
<dbReference type="PANTHER" id="PTHR47843:SF5">
    <property type="entry name" value="BTB_POZ DOMAIN PROTEIN"/>
    <property type="match status" value="1"/>
</dbReference>
<sequence>MLVYCYSGDLDDKMIAEWDKTHYSRYPDKEVGTAIFSVLMYALADKYQIRDLKIKAADRLRWWFCLSIDIEFSPVVLPELARKIYTTTPSTDQGLRDLVLFYVLENVDFLMRIRRFKTTMSKIDGFWADFAEYTIQVGKRERQCPECYGYSEPEFPRWTVRRNGASAECQHCEKSHSWEEWNDLEDTDEAIEPDDDSDDEATQSLESNNKRKADEVDERNLFPSKARRLARRASVP</sequence>
<dbReference type="Proteomes" id="UP001360953">
    <property type="component" value="Unassembled WGS sequence"/>
</dbReference>
<organism evidence="2 3">
    <name type="scientific">Phyllosticta citribraziliensis</name>
    <dbReference type="NCBI Taxonomy" id="989973"/>
    <lineage>
        <taxon>Eukaryota</taxon>
        <taxon>Fungi</taxon>
        <taxon>Dikarya</taxon>
        <taxon>Ascomycota</taxon>
        <taxon>Pezizomycotina</taxon>
        <taxon>Dothideomycetes</taxon>
        <taxon>Dothideomycetes incertae sedis</taxon>
        <taxon>Botryosphaeriales</taxon>
        <taxon>Phyllostictaceae</taxon>
        <taxon>Phyllosticta</taxon>
    </lineage>
</organism>
<feature type="compositionally biased region" description="Basic and acidic residues" evidence="1">
    <location>
        <begin position="208"/>
        <end position="220"/>
    </location>
</feature>
<proteinExistence type="predicted"/>
<feature type="region of interest" description="Disordered" evidence="1">
    <location>
        <begin position="183"/>
        <end position="236"/>
    </location>
</feature>
<dbReference type="GeneID" id="92033075"/>
<evidence type="ECO:0000256" key="1">
    <source>
        <dbReference type="SAM" id="MobiDB-lite"/>
    </source>
</evidence>
<evidence type="ECO:0008006" key="4">
    <source>
        <dbReference type="Google" id="ProtNLM"/>
    </source>
</evidence>
<reference evidence="2 3" key="1">
    <citation type="submission" date="2024-04" db="EMBL/GenBank/DDBJ databases">
        <title>Phyllosticta paracitricarpa is synonymous to the EU quarantine fungus P. citricarpa based on phylogenomic analyses.</title>
        <authorList>
            <consortium name="Lawrence Berkeley National Laboratory"/>
            <person name="Van ingen-buijs V.A."/>
            <person name="Van westerhoven A.C."/>
            <person name="Haridas S."/>
            <person name="Skiadas P."/>
            <person name="Martin F."/>
            <person name="Groenewald J.Z."/>
            <person name="Crous P.W."/>
            <person name="Seidl M.F."/>
        </authorList>
    </citation>
    <scope>NUCLEOTIDE SEQUENCE [LARGE SCALE GENOMIC DNA]</scope>
    <source>
        <strain evidence="2 3">CPC 17464</strain>
    </source>
</reference>
<protein>
    <recommendedName>
        <fullName evidence="4">Transposase</fullName>
    </recommendedName>
</protein>
<dbReference type="RefSeq" id="XP_066654997.1">
    <property type="nucleotide sequence ID" value="XM_066800169.1"/>
</dbReference>
<dbReference type="PANTHER" id="PTHR47843">
    <property type="entry name" value="BTB DOMAIN-CONTAINING PROTEIN-RELATED"/>
    <property type="match status" value="1"/>
</dbReference>
<keyword evidence="3" id="KW-1185">Reference proteome</keyword>
<name>A0ABR1LNU4_9PEZI</name>
<dbReference type="EMBL" id="JBBPEH010000006">
    <property type="protein sequence ID" value="KAK7536846.1"/>
    <property type="molecule type" value="Genomic_DNA"/>
</dbReference>